<dbReference type="Pfam" id="PF00172">
    <property type="entry name" value="Zn_clus"/>
    <property type="match status" value="1"/>
</dbReference>
<dbReference type="EMBL" id="AJIL01000113">
    <property type="protein sequence ID" value="KNE94609.1"/>
    <property type="molecule type" value="Genomic_DNA"/>
</dbReference>
<keyword evidence="7" id="KW-1185">Reference proteome</keyword>
<dbReference type="GO" id="GO:0000981">
    <property type="term" value="F:DNA-binding transcription factor activity, RNA polymerase II-specific"/>
    <property type="evidence" value="ECO:0007669"/>
    <property type="project" value="InterPro"/>
</dbReference>
<dbReference type="PROSITE" id="PS50048">
    <property type="entry name" value="ZN2_CY6_FUNGAL_2"/>
    <property type="match status" value="1"/>
</dbReference>
<dbReference type="InterPro" id="IPR007219">
    <property type="entry name" value="XnlR_reg_dom"/>
</dbReference>
<keyword evidence="4" id="KW-0472">Membrane</keyword>
<feature type="region of interest" description="Disordered" evidence="3">
    <location>
        <begin position="707"/>
        <end position="773"/>
    </location>
</feature>
<comment type="caution">
    <text evidence="6">The sequence shown here is derived from an EMBL/GenBank/DDBJ whole genome shotgun (WGS) entry which is preliminary data.</text>
</comment>
<feature type="region of interest" description="Disordered" evidence="3">
    <location>
        <begin position="576"/>
        <end position="602"/>
    </location>
</feature>
<evidence type="ECO:0000256" key="1">
    <source>
        <dbReference type="ARBA" id="ARBA00022723"/>
    </source>
</evidence>
<keyword evidence="4" id="KW-1133">Transmembrane helix</keyword>
<proteinExistence type="predicted"/>
<keyword evidence="1" id="KW-0479">Metal-binding</keyword>
<evidence type="ECO:0000256" key="2">
    <source>
        <dbReference type="ARBA" id="ARBA00023242"/>
    </source>
</evidence>
<evidence type="ECO:0000313" key="7">
    <source>
        <dbReference type="Proteomes" id="UP000054564"/>
    </source>
</evidence>
<evidence type="ECO:0000256" key="4">
    <source>
        <dbReference type="SAM" id="Phobius"/>
    </source>
</evidence>
<keyword evidence="4" id="KW-0812">Transmembrane</keyword>
<dbReference type="GO" id="GO:0003677">
    <property type="term" value="F:DNA binding"/>
    <property type="evidence" value="ECO:0007669"/>
    <property type="project" value="InterPro"/>
</dbReference>
<dbReference type="InterPro" id="IPR001138">
    <property type="entry name" value="Zn2Cys6_DnaBD"/>
</dbReference>
<sequence>MENNEETNNQKRRRYRIPRSCDRCRASKVKCVFENGRCNACAKAGLTCTFANPGSLTERPPTYKDLEQLTARIRSLERLLHAVDPTIDLNNLPDPFRLASRFYEPLSPSSNQQVPIQGYPSNSAAQQQQSPPMAQDFSSLSSQPSIVITAVEGQQTIPFKPPITAAHWSQSDKSKPMTDYTGVTIHSDCYIGPNSVFSAPEADVYRLPNLPRFETIGSIYPTDEFIRKMRAEYVASTVSFYPEPDLEVELIKIYFENFHPFLPILHPTNFHRLHRYGLAQTDQSFRTLCLLMFNIASRHSTDPRVLIDLAGNKQSSRQFSGLRYAYAAYLSLFQLFNHHTNLFDLQAFVLLAISSLNALQPTISWIFVEQGLLRAQEAGAHREVHPVWNANPLQDYLRRQAFFQLYELSHKISATLGRTPSMQAEDFDLKPPVTQPGDPLGIFINPYTRITPEVQEIYIAFDLVRVSLLQVGSLYSMLPLLNLMKTSQGNHPHHPELGIGSSSAKSLKALVDQIDHYATRWFDQLPIFLKRSNVQSGPEQLMFSVLVTTSYYEFQQLIHRTLFSYHEEEGVGIGVGTIGAGPKSSTPNQQHQQQQQQRKNPHLNRCIKYSVSAIQEMSKLRLRGLLTSTFFWLPGRITLSVILLICSIRKQRKFISKSEDIMRRDHIALGIQILDDLAPSTHTATVYSKTLKILVDLLDVENPSVLESLASPPSEENNSPSPPGGGGGGSGRQWSKKSMPDDRSRPGGKKVPSYSSGGKDPSPPPPSSTWDPLELAAFAFDVPPQHIDQACPWDIPEHLHHPSSSTF</sequence>
<dbReference type="OrthoDB" id="4456959at2759"/>
<dbReference type="GO" id="GO:0006351">
    <property type="term" value="P:DNA-templated transcription"/>
    <property type="evidence" value="ECO:0007669"/>
    <property type="project" value="InterPro"/>
</dbReference>
<organism evidence="6 7">
    <name type="scientific">Puccinia striiformis f. sp. tritici PST-78</name>
    <dbReference type="NCBI Taxonomy" id="1165861"/>
    <lineage>
        <taxon>Eukaryota</taxon>
        <taxon>Fungi</taxon>
        <taxon>Dikarya</taxon>
        <taxon>Basidiomycota</taxon>
        <taxon>Pucciniomycotina</taxon>
        <taxon>Pucciniomycetes</taxon>
        <taxon>Pucciniales</taxon>
        <taxon>Pucciniaceae</taxon>
        <taxon>Puccinia</taxon>
    </lineage>
</organism>
<name>A0A0L0V6J8_9BASI</name>
<evidence type="ECO:0000259" key="5">
    <source>
        <dbReference type="PROSITE" id="PS50048"/>
    </source>
</evidence>
<gene>
    <name evidence="6" type="ORF">PSTG_12072</name>
</gene>
<dbReference type="GO" id="GO:0008270">
    <property type="term" value="F:zinc ion binding"/>
    <property type="evidence" value="ECO:0007669"/>
    <property type="project" value="InterPro"/>
</dbReference>
<evidence type="ECO:0000313" key="6">
    <source>
        <dbReference type="EMBL" id="KNE94609.1"/>
    </source>
</evidence>
<dbReference type="CDD" id="cd00067">
    <property type="entry name" value="GAL4"/>
    <property type="match status" value="1"/>
</dbReference>
<feature type="region of interest" description="Disordered" evidence="3">
    <location>
        <begin position="107"/>
        <end position="139"/>
    </location>
</feature>
<dbReference type="SMART" id="SM00066">
    <property type="entry name" value="GAL4"/>
    <property type="match status" value="1"/>
</dbReference>
<dbReference type="STRING" id="1165861.A0A0L0V6J8"/>
<keyword evidence="2" id="KW-0539">Nucleus</keyword>
<feature type="domain" description="Zn(2)-C6 fungal-type" evidence="5">
    <location>
        <begin position="20"/>
        <end position="50"/>
    </location>
</feature>
<dbReference type="InterPro" id="IPR036864">
    <property type="entry name" value="Zn2-C6_fun-type_DNA-bd_sf"/>
</dbReference>
<dbReference type="PANTHER" id="PTHR46910">
    <property type="entry name" value="TRANSCRIPTION FACTOR PDR1"/>
    <property type="match status" value="1"/>
</dbReference>
<dbReference type="Proteomes" id="UP000054564">
    <property type="component" value="Unassembled WGS sequence"/>
</dbReference>
<dbReference type="PANTHER" id="PTHR46910:SF1">
    <property type="entry name" value="MISCELLANEOUS ZN(II)2CYS6 TRANSCRIPTION FACTOR (EUROFUNG)-RELATED"/>
    <property type="match status" value="1"/>
</dbReference>
<dbReference type="CDD" id="cd12148">
    <property type="entry name" value="fungal_TF_MHR"/>
    <property type="match status" value="1"/>
</dbReference>
<evidence type="ECO:0000256" key="3">
    <source>
        <dbReference type="SAM" id="MobiDB-lite"/>
    </source>
</evidence>
<dbReference type="PROSITE" id="PS00463">
    <property type="entry name" value="ZN2_CY6_FUNGAL_1"/>
    <property type="match status" value="1"/>
</dbReference>
<feature type="transmembrane region" description="Helical" evidence="4">
    <location>
        <begin position="630"/>
        <end position="648"/>
    </location>
</feature>
<reference evidence="7" key="1">
    <citation type="submission" date="2014-03" db="EMBL/GenBank/DDBJ databases">
        <title>The Genome Sequence of Puccinia striiformis f. sp. tritici PST-78.</title>
        <authorList>
            <consortium name="The Broad Institute Genome Sequencing Platform"/>
            <person name="Cuomo C."/>
            <person name="Hulbert S."/>
            <person name="Chen X."/>
            <person name="Walker B."/>
            <person name="Young S.K."/>
            <person name="Zeng Q."/>
            <person name="Gargeya S."/>
            <person name="Fitzgerald M."/>
            <person name="Haas B."/>
            <person name="Abouelleil A."/>
            <person name="Alvarado L."/>
            <person name="Arachchi H.M."/>
            <person name="Berlin A.M."/>
            <person name="Chapman S.B."/>
            <person name="Goldberg J."/>
            <person name="Griggs A."/>
            <person name="Gujja S."/>
            <person name="Hansen M."/>
            <person name="Howarth C."/>
            <person name="Imamovic A."/>
            <person name="Larimer J."/>
            <person name="McCowan C."/>
            <person name="Montmayeur A."/>
            <person name="Murphy C."/>
            <person name="Neiman D."/>
            <person name="Pearson M."/>
            <person name="Priest M."/>
            <person name="Roberts A."/>
            <person name="Saif S."/>
            <person name="Shea T."/>
            <person name="Sisk P."/>
            <person name="Sykes S."/>
            <person name="Wortman J."/>
            <person name="Nusbaum C."/>
            <person name="Birren B."/>
        </authorList>
    </citation>
    <scope>NUCLEOTIDE SEQUENCE [LARGE SCALE GENOMIC DNA]</scope>
    <source>
        <strain evidence="7">race PST-78</strain>
    </source>
</reference>
<accession>A0A0L0V6J8</accession>
<feature type="compositionally biased region" description="Low complexity" evidence="3">
    <location>
        <begin position="120"/>
        <end position="135"/>
    </location>
</feature>
<dbReference type="InterPro" id="IPR050987">
    <property type="entry name" value="AtrR-like"/>
</dbReference>
<protein>
    <recommendedName>
        <fullName evidence="5">Zn(2)-C6 fungal-type domain-containing protein</fullName>
    </recommendedName>
</protein>
<feature type="region of interest" description="Disordered" evidence="3">
    <location>
        <begin position="787"/>
        <end position="807"/>
    </location>
</feature>
<dbReference type="AlphaFoldDB" id="A0A0L0V6J8"/>
<dbReference type="Gene3D" id="4.10.240.10">
    <property type="entry name" value="Zn(2)-C6 fungal-type DNA-binding domain"/>
    <property type="match status" value="1"/>
</dbReference>
<dbReference type="Pfam" id="PF04082">
    <property type="entry name" value="Fungal_trans"/>
    <property type="match status" value="1"/>
</dbReference>
<dbReference type="SUPFAM" id="SSF57701">
    <property type="entry name" value="Zn2/Cys6 DNA-binding domain"/>
    <property type="match status" value="1"/>
</dbReference>